<name>A0ABY7QEZ0_9ACTN</name>
<evidence type="ECO:0000256" key="1">
    <source>
        <dbReference type="ARBA" id="ARBA00022729"/>
    </source>
</evidence>
<evidence type="ECO:0000313" key="5">
    <source>
        <dbReference type="Proteomes" id="UP001212821"/>
    </source>
</evidence>
<proteinExistence type="predicted"/>
<dbReference type="Gene3D" id="2.40.128.340">
    <property type="match status" value="2"/>
</dbReference>
<dbReference type="SUPFAM" id="SSF69318">
    <property type="entry name" value="Integrin alpha N-terminal domain"/>
    <property type="match status" value="1"/>
</dbReference>
<dbReference type="PANTHER" id="PTHR43784:SF2">
    <property type="entry name" value="GDSL-LIKE LIPASE_ACYLHYDROLASE, PUTATIVE (AFU_ORTHOLOGUE AFUA_2G00820)-RELATED"/>
    <property type="match status" value="1"/>
</dbReference>
<feature type="compositionally biased region" description="Low complexity" evidence="2">
    <location>
        <begin position="63"/>
        <end position="81"/>
    </location>
</feature>
<protein>
    <submittedName>
        <fullName evidence="4">FG-GAP-like repeat-containing protein</fullName>
    </submittedName>
</protein>
<keyword evidence="1 3" id="KW-0732">Signal</keyword>
<dbReference type="InterPro" id="IPR036514">
    <property type="entry name" value="SGNH_hydro_sf"/>
</dbReference>
<evidence type="ECO:0000313" key="4">
    <source>
        <dbReference type="EMBL" id="WBP91288.1"/>
    </source>
</evidence>
<feature type="chain" id="PRO_5046644223" evidence="3">
    <location>
        <begin position="39"/>
        <end position="691"/>
    </location>
</feature>
<dbReference type="RefSeq" id="WP_270150545.1">
    <property type="nucleotide sequence ID" value="NZ_CP115450.1"/>
</dbReference>
<dbReference type="PANTHER" id="PTHR43784">
    <property type="entry name" value="GDSL-LIKE LIPASE/ACYLHYDROLASE, PUTATIVE (AFU_ORTHOLOGUE AFUA_2G00820)-RELATED"/>
    <property type="match status" value="1"/>
</dbReference>
<dbReference type="InterPro" id="IPR013517">
    <property type="entry name" value="FG-GAP"/>
</dbReference>
<dbReference type="Proteomes" id="UP001212821">
    <property type="component" value="Chromosome"/>
</dbReference>
<reference evidence="5" key="1">
    <citation type="submission" date="2022-12" db="EMBL/GenBank/DDBJ databases">
        <authorList>
            <person name="Mo P."/>
        </authorList>
    </citation>
    <scope>NUCLEOTIDE SEQUENCE [LARGE SCALE GENOMIC DNA]</scope>
    <source>
        <strain evidence="5">HUAS 3-15</strain>
    </source>
</reference>
<evidence type="ECO:0000256" key="3">
    <source>
        <dbReference type="SAM" id="SignalP"/>
    </source>
</evidence>
<dbReference type="InterPro" id="IPR053140">
    <property type="entry name" value="GDSL_Rv0518-like"/>
</dbReference>
<evidence type="ECO:0000256" key="2">
    <source>
        <dbReference type="SAM" id="MobiDB-lite"/>
    </source>
</evidence>
<dbReference type="EMBL" id="CP115450">
    <property type="protein sequence ID" value="WBP91288.1"/>
    <property type="molecule type" value="Genomic_DNA"/>
</dbReference>
<dbReference type="SUPFAM" id="SSF52266">
    <property type="entry name" value="SGNH hydrolase"/>
    <property type="match status" value="1"/>
</dbReference>
<gene>
    <name evidence="4" type="ORF">O1G21_39015</name>
</gene>
<dbReference type="InterPro" id="IPR001087">
    <property type="entry name" value="GDSL"/>
</dbReference>
<accession>A0ABY7QEZ0</accession>
<organism evidence="4 5">
    <name type="scientific">Kitasatospora cathayae</name>
    <dbReference type="NCBI Taxonomy" id="3004092"/>
    <lineage>
        <taxon>Bacteria</taxon>
        <taxon>Bacillati</taxon>
        <taxon>Actinomycetota</taxon>
        <taxon>Actinomycetes</taxon>
        <taxon>Kitasatosporales</taxon>
        <taxon>Streptomycetaceae</taxon>
        <taxon>Kitasatospora</taxon>
    </lineage>
</organism>
<sequence>MGSTTGAREPRGRTSLGTASVLAIALLAPLPLANHAHAATSCGPGPAALPASDTPRPPLSPWTGSWGTAMGSAGTSASSGVTGQQTLRMVIHTSIGGSNARIHLVNTFSPDPVTIGHVTIAAQQGGSTAAATPVTLMFNGSQQTVIPPGGDVYSDAAAFPITADQNLLVSLWLPNGVTTAPYHAYTLTTSYTSVSGDGADHTQDQDGTNLPTRFGQWAYLSGLDVTAASGGGTVVALGDSQVDGGHTTPDSNTRWVDDYGRVLTAQPAPMGIVNKGISGNRLLNDGSGGRTPYGQSALNRFDRDVLSQAGVQSVVLYEGINDITMDGASDASIESAIQQLAARSHAAGLRFTAATIPAYQGYTGYTTAGEQVRQCVNSYIRTTKDIDGFYDFDRATRDPLTPSSLFAGYYDHGDDHLHLNSNGNQALANVIAPPLTSARLTLNFSQTTAGAFHGKGSSDIVARNDSDGHLYEWAGDGAGSFAAPVDLTDGWGPFSQTTAGDFRGTGHADLIAREDSTGNLYLWPGNGDGTFGRRTLLTGGWGPYSQTTAGDFRGTGHADLIAREDSTGNLYLWPGNGDGTFGRRTLLTGGWGPYSQTTAGDFRGTGHADLIAREDSTGNLYLWPGNGDGTFGRRTLLTGGWGPYSQTTAGDFYGTGHADLIAREDGNGVLNEWVNTGGASFSRPLRLTDGW</sequence>
<keyword evidence="5" id="KW-1185">Reference proteome</keyword>
<dbReference type="Pfam" id="PF13517">
    <property type="entry name" value="FG-GAP_3"/>
    <property type="match status" value="2"/>
</dbReference>
<feature type="region of interest" description="Disordered" evidence="2">
    <location>
        <begin position="46"/>
        <end position="81"/>
    </location>
</feature>
<dbReference type="InterPro" id="IPR028994">
    <property type="entry name" value="Integrin_alpha_N"/>
</dbReference>
<feature type="signal peptide" evidence="3">
    <location>
        <begin position="1"/>
        <end position="38"/>
    </location>
</feature>
<dbReference type="Pfam" id="PF00657">
    <property type="entry name" value="Lipase_GDSL"/>
    <property type="match status" value="1"/>
</dbReference>
<dbReference type="Gene3D" id="3.40.50.1110">
    <property type="entry name" value="SGNH hydrolase"/>
    <property type="match status" value="1"/>
</dbReference>